<dbReference type="EMBL" id="SOCA01000002">
    <property type="protein sequence ID" value="TDU72768.1"/>
    <property type="molecule type" value="Genomic_DNA"/>
</dbReference>
<dbReference type="InterPro" id="IPR014729">
    <property type="entry name" value="Rossmann-like_a/b/a_fold"/>
</dbReference>
<dbReference type="PANTHER" id="PTHR38657">
    <property type="entry name" value="SLR1343 PROTEIN"/>
    <property type="match status" value="1"/>
</dbReference>
<dbReference type="Gene3D" id="1.25.40.80">
    <property type="match status" value="1"/>
</dbReference>
<evidence type="ECO:0000313" key="2">
    <source>
        <dbReference type="Proteomes" id="UP000295662"/>
    </source>
</evidence>
<dbReference type="Proteomes" id="UP000295662">
    <property type="component" value="Unassembled WGS sequence"/>
</dbReference>
<reference evidence="1 2" key="1">
    <citation type="submission" date="2019-03" db="EMBL/GenBank/DDBJ databases">
        <title>Genomic Encyclopedia of Archaeal and Bacterial Type Strains, Phase II (KMG-II): from individual species to whole genera.</title>
        <authorList>
            <person name="Goeker M."/>
        </authorList>
    </citation>
    <scope>NUCLEOTIDE SEQUENCE [LARGE SCALE GENOMIC DNA]</scope>
    <source>
        <strain evidence="1 2">ATCC 25309</strain>
    </source>
</reference>
<comment type="caution">
    <text evidence="1">The sequence shown here is derived from an EMBL/GenBank/DDBJ whole genome shotgun (WGS) entry which is preliminary data.</text>
</comment>
<keyword evidence="2" id="KW-1185">Reference proteome</keyword>
<dbReference type="Pfam" id="PF04244">
    <property type="entry name" value="DPRP"/>
    <property type="match status" value="1"/>
</dbReference>
<sequence>MKAMRHLVIILGDQLDRNSAALDGFDSKQDCVWMAEVARESTKVWVHKARIVTFLAGMRHFAEELKKEGLPVEYRRLDDAQNQGDFIVELEATVKRLKPQKLILVEPGEWQVREDFRQAAKRLKVELDEREDRHFMASHADFEKHAKGRKGLRMEFFYREMRTRHGILMEGGKPVGGEWNFDSENRKSFAKAGPPLHAAPRTFPPDEITQEVMRIVEETFPEHPGSLAEFDWPVTAAEAELALEDFIAHRLAEFGEYQDAMWTREPWLFHSRLSAVMNLKLLDPRRVIAAAEKAYHTGRAPLPAVEGFIRQILGWREYVRAIYWRFMPSYGEMNELQAQQPLPKFYWTGETDMNCLHDAIGQTLRYGYAHHIQRLMVTGLFSLLLGVRPQEVHEWYLAVYVDAVEWVELPNTLGMSQHGDGGIMASKPYIASGKYIQRMSNYCAGCRYDPAQSTGPKACPFTTLYWEFLMRHEERLRKNQRMSMQVRNLARLTETEKEAIFNQAESIRAGLA</sequence>
<dbReference type="Gene3D" id="3.40.50.620">
    <property type="entry name" value="HUPs"/>
    <property type="match status" value="1"/>
</dbReference>
<dbReference type="GO" id="GO:0016829">
    <property type="term" value="F:lyase activity"/>
    <property type="evidence" value="ECO:0007669"/>
    <property type="project" value="UniProtKB-KW"/>
</dbReference>
<protein>
    <submittedName>
        <fullName evidence="1">Deoxyribodipyrimidine photolyase-related protein</fullName>
    </submittedName>
</protein>
<dbReference type="PANTHER" id="PTHR38657:SF1">
    <property type="entry name" value="SLR1343 PROTEIN"/>
    <property type="match status" value="1"/>
</dbReference>
<name>A0A4R7S5G0_9BACT</name>
<organism evidence="1 2">
    <name type="scientific">Prosthecobacter fusiformis</name>
    <dbReference type="NCBI Taxonomy" id="48464"/>
    <lineage>
        <taxon>Bacteria</taxon>
        <taxon>Pseudomonadati</taxon>
        <taxon>Verrucomicrobiota</taxon>
        <taxon>Verrucomicrobiia</taxon>
        <taxon>Verrucomicrobiales</taxon>
        <taxon>Verrucomicrobiaceae</taxon>
        <taxon>Prosthecobacter</taxon>
    </lineage>
</organism>
<dbReference type="Gene3D" id="1.10.579.10">
    <property type="entry name" value="DNA Cyclobutane Dipyrimidine Photolyase, subunit A, domain 3"/>
    <property type="match status" value="1"/>
</dbReference>
<dbReference type="OrthoDB" id="5288100at2"/>
<dbReference type="InterPro" id="IPR052551">
    <property type="entry name" value="UV-DNA_repair_photolyase"/>
</dbReference>
<dbReference type="InterPro" id="IPR007357">
    <property type="entry name" value="PhrB-like"/>
</dbReference>
<gene>
    <name evidence="1" type="ORF">EI77_01233</name>
</gene>
<accession>A0A4R7S5G0</accession>
<dbReference type="AlphaFoldDB" id="A0A4R7S5G0"/>
<dbReference type="InterPro" id="IPR036134">
    <property type="entry name" value="Crypto/Photolyase_FAD-like_sf"/>
</dbReference>
<dbReference type="Gene3D" id="1.10.10.1710">
    <property type="entry name" value="Deoxyribodipyrimidine photolyase-related"/>
    <property type="match status" value="1"/>
</dbReference>
<dbReference type="SUPFAM" id="SSF48173">
    <property type="entry name" value="Cryptochrome/photolyase FAD-binding domain"/>
    <property type="match status" value="1"/>
</dbReference>
<evidence type="ECO:0000313" key="1">
    <source>
        <dbReference type="EMBL" id="TDU72768.1"/>
    </source>
</evidence>
<keyword evidence="1" id="KW-0456">Lyase</keyword>
<proteinExistence type="predicted"/>